<reference evidence="4" key="1">
    <citation type="submission" date="2020-03" db="EMBL/GenBank/DDBJ databases">
        <title>Draft Genome Sequence of Cylindrodendrum hubeiense.</title>
        <authorList>
            <person name="Buettner E."/>
            <person name="Kellner H."/>
        </authorList>
    </citation>
    <scope>NUCLEOTIDE SEQUENCE</scope>
    <source>
        <strain evidence="4">IHI 201604</strain>
    </source>
</reference>
<sequence length="943" mass="106217">MSATFVPYCFSVTFVSLAFTKLVHLYIHANSVSAASFIVYLPSFFLPDAVVIFTTRLALRRERGWYSFPICALGCLMTLVILCAASSQLGFFYETGNEIEWEDAGSFAHDTEGMKVLMSGIGPVMASGIVILFVAWFAKAFLYRSVGMLLVGIGAPLVFGNIDPSPRLELSIINGRLVWRSGLRRRSQSPRPRRRIERQPDWSSDSEDYSDYESDFDTDSGEAVALVYGEKWMDSVGRSPNCFRKTSSWLAIAISLVFLAATTIVRPATPYNLISTTLPFPLLDMLRPRPDPCAEMGLVNDNEWPFPELTNTSTWETPSQNFKGWAPGTNNMFVNRYRKTIPVWLPDPAPSGFSKWTARRAKAHPPPPPPPPPDSSDANRFMQSGGPHHGGPHHGGPHHGGPHHGGHDLECDFMNDTFYNPVGDPMKITNLDNDILQVLEEAFANKTVKIKHVALIMMESLREELFPIQQGSDIHKIIMETHDEEEMEETNALLSRLSPNAEKITGKPGNFMTSNGSTYERAESEWNDTTKQGFGGINIVGGLTTSSVSTKSLAAIHCGAWPMPVDKFEEAETESYQPCLPQVLELFNRLKSNQSTSDFREQEWNPAFFQSVTDGYDRQAQFDKQIGFKHIITKDKIDELSTEEDNLQTINYFGYAETTLKAHMENYIVEAKLNKQRMFFSHFTSTTHHPWALPKGFKSNRYIDAKGTMRWHKDFNKYLNTVRFNDAWLGEMMQMFEDHGIADETLVVFVGDHGQAFKEDVSKTGTYENGHISNFRVPITFKHPHLPRVQYNANATSLSILPTILDLLINSGSLNVDDSAAASDLVQDYEGQSLIRPYKATHNGRRAWNFGIINAGGRMLSVTSADAPWRLVMPLDHKSAYKLTDLKNDPLELDPLLKWSIESLASSARRKYDSDAEQWAIEAEAVAQWWGLERKRLWGYHVE</sequence>
<feature type="transmembrane region" description="Helical" evidence="2">
    <location>
        <begin position="5"/>
        <end position="27"/>
    </location>
</feature>
<keyword evidence="5" id="KW-1185">Reference proteome</keyword>
<feature type="transmembrane region" description="Helical" evidence="2">
    <location>
        <begin position="65"/>
        <end position="87"/>
    </location>
</feature>
<keyword evidence="2" id="KW-0812">Transmembrane</keyword>
<evidence type="ECO:0000256" key="2">
    <source>
        <dbReference type="SAM" id="Phobius"/>
    </source>
</evidence>
<feature type="transmembrane region" description="Helical" evidence="2">
    <location>
        <begin position="248"/>
        <end position="265"/>
    </location>
</feature>
<dbReference type="InterPro" id="IPR017850">
    <property type="entry name" value="Alkaline_phosphatase_core_sf"/>
</dbReference>
<evidence type="ECO:0000259" key="3">
    <source>
        <dbReference type="Pfam" id="PF00884"/>
    </source>
</evidence>
<dbReference type="Gene3D" id="3.40.720.10">
    <property type="entry name" value="Alkaline Phosphatase, subunit A"/>
    <property type="match status" value="1"/>
</dbReference>
<dbReference type="EMBL" id="JAANBB010000042">
    <property type="protein sequence ID" value="KAF7553663.1"/>
    <property type="molecule type" value="Genomic_DNA"/>
</dbReference>
<dbReference type="PANTHER" id="PTHR43751">
    <property type="entry name" value="SULFATASE"/>
    <property type="match status" value="1"/>
</dbReference>
<organism evidence="4 5">
    <name type="scientific">Cylindrodendrum hubeiense</name>
    <dbReference type="NCBI Taxonomy" id="595255"/>
    <lineage>
        <taxon>Eukaryota</taxon>
        <taxon>Fungi</taxon>
        <taxon>Dikarya</taxon>
        <taxon>Ascomycota</taxon>
        <taxon>Pezizomycotina</taxon>
        <taxon>Sordariomycetes</taxon>
        <taxon>Hypocreomycetidae</taxon>
        <taxon>Hypocreales</taxon>
        <taxon>Nectriaceae</taxon>
        <taxon>Cylindrodendrum</taxon>
    </lineage>
</organism>
<dbReference type="Pfam" id="PF00884">
    <property type="entry name" value="Sulfatase"/>
    <property type="match status" value="1"/>
</dbReference>
<gene>
    <name evidence="4" type="ORF">G7Z17_g3444</name>
</gene>
<feature type="compositionally biased region" description="Basic residues" evidence="1">
    <location>
        <begin position="390"/>
        <end position="404"/>
    </location>
</feature>
<feature type="transmembrane region" description="Helical" evidence="2">
    <location>
        <begin position="116"/>
        <end position="138"/>
    </location>
</feature>
<dbReference type="OrthoDB" id="96314at2759"/>
<proteinExistence type="predicted"/>
<comment type="caution">
    <text evidence="4">The sequence shown here is derived from an EMBL/GenBank/DDBJ whole genome shotgun (WGS) entry which is preliminary data.</text>
</comment>
<feature type="transmembrane region" description="Helical" evidence="2">
    <location>
        <begin position="33"/>
        <end position="53"/>
    </location>
</feature>
<feature type="region of interest" description="Disordered" evidence="1">
    <location>
        <begin position="358"/>
        <end position="408"/>
    </location>
</feature>
<protein>
    <recommendedName>
        <fullName evidence="3">Sulfatase N-terminal domain-containing protein</fullName>
    </recommendedName>
</protein>
<dbReference type="SUPFAM" id="SSF53649">
    <property type="entry name" value="Alkaline phosphatase-like"/>
    <property type="match status" value="1"/>
</dbReference>
<feature type="domain" description="Sulfatase N-terminal" evidence="3">
    <location>
        <begin position="604"/>
        <end position="808"/>
    </location>
</feature>
<feature type="compositionally biased region" description="Acidic residues" evidence="1">
    <location>
        <begin position="204"/>
        <end position="216"/>
    </location>
</feature>
<dbReference type="PANTHER" id="PTHR43751:SF3">
    <property type="entry name" value="SULFATASE N-TERMINAL DOMAIN-CONTAINING PROTEIN"/>
    <property type="match status" value="1"/>
</dbReference>
<accession>A0A9P5HFS8</accession>
<keyword evidence="2" id="KW-1133">Transmembrane helix</keyword>
<evidence type="ECO:0000313" key="5">
    <source>
        <dbReference type="Proteomes" id="UP000722485"/>
    </source>
</evidence>
<name>A0A9P5HFS8_9HYPO</name>
<dbReference type="InterPro" id="IPR052701">
    <property type="entry name" value="GAG_Ulvan_Degrading_Sulfatases"/>
</dbReference>
<evidence type="ECO:0000313" key="4">
    <source>
        <dbReference type="EMBL" id="KAF7553663.1"/>
    </source>
</evidence>
<dbReference type="AlphaFoldDB" id="A0A9P5HFS8"/>
<keyword evidence="2" id="KW-0472">Membrane</keyword>
<feature type="compositionally biased region" description="Pro residues" evidence="1">
    <location>
        <begin position="364"/>
        <end position="374"/>
    </location>
</feature>
<evidence type="ECO:0000256" key="1">
    <source>
        <dbReference type="SAM" id="MobiDB-lite"/>
    </source>
</evidence>
<dbReference type="Proteomes" id="UP000722485">
    <property type="component" value="Unassembled WGS sequence"/>
</dbReference>
<feature type="region of interest" description="Disordered" evidence="1">
    <location>
        <begin position="189"/>
        <end position="216"/>
    </location>
</feature>
<dbReference type="InterPro" id="IPR000917">
    <property type="entry name" value="Sulfatase_N"/>
</dbReference>